<comment type="caution">
    <text evidence="1">The sequence shown here is derived from an EMBL/GenBank/DDBJ whole genome shotgun (WGS) entry which is preliminary data.</text>
</comment>
<evidence type="ECO:0000313" key="2">
    <source>
        <dbReference type="Proteomes" id="UP000827092"/>
    </source>
</evidence>
<dbReference type="Proteomes" id="UP000827092">
    <property type="component" value="Unassembled WGS sequence"/>
</dbReference>
<organism evidence="1 2">
    <name type="scientific">Oedothorax gibbosus</name>
    <dbReference type="NCBI Taxonomy" id="931172"/>
    <lineage>
        <taxon>Eukaryota</taxon>
        <taxon>Metazoa</taxon>
        <taxon>Ecdysozoa</taxon>
        <taxon>Arthropoda</taxon>
        <taxon>Chelicerata</taxon>
        <taxon>Arachnida</taxon>
        <taxon>Araneae</taxon>
        <taxon>Araneomorphae</taxon>
        <taxon>Entelegynae</taxon>
        <taxon>Araneoidea</taxon>
        <taxon>Linyphiidae</taxon>
        <taxon>Erigoninae</taxon>
        <taxon>Oedothorax</taxon>
    </lineage>
</organism>
<sequence>MIPCMTQSQQERRALIRDVSCRKRAKTQNSISIYPSEVNTRPTEPPVFALVDSCCPFKCPPSSSSEADIHCVSSTNNGFEYERYALCDIEIYMGLMVLASISVGFT</sequence>
<gene>
    <name evidence="1" type="ORF">JTE90_029347</name>
</gene>
<dbReference type="AlphaFoldDB" id="A0AAV6UDW1"/>
<proteinExistence type="predicted"/>
<accession>A0AAV6UDW1</accession>
<evidence type="ECO:0000313" key="1">
    <source>
        <dbReference type="EMBL" id="KAG8182275.1"/>
    </source>
</evidence>
<dbReference type="EMBL" id="JAFNEN010000471">
    <property type="protein sequence ID" value="KAG8182275.1"/>
    <property type="molecule type" value="Genomic_DNA"/>
</dbReference>
<name>A0AAV6UDW1_9ARAC</name>
<keyword evidence="2" id="KW-1185">Reference proteome</keyword>
<protein>
    <submittedName>
        <fullName evidence="1">Uncharacterized protein</fullName>
    </submittedName>
</protein>
<reference evidence="1 2" key="1">
    <citation type="journal article" date="2022" name="Nat. Ecol. Evol.">
        <title>A masculinizing supergene underlies an exaggerated male reproductive morph in a spider.</title>
        <authorList>
            <person name="Hendrickx F."/>
            <person name="De Corte Z."/>
            <person name="Sonet G."/>
            <person name="Van Belleghem S.M."/>
            <person name="Kostlbacher S."/>
            <person name="Vangestel C."/>
        </authorList>
    </citation>
    <scope>NUCLEOTIDE SEQUENCE [LARGE SCALE GENOMIC DNA]</scope>
    <source>
        <strain evidence="1">W744_W776</strain>
    </source>
</reference>